<dbReference type="EMBL" id="JAAQHG020000019">
    <property type="protein sequence ID" value="KAL1585447.1"/>
    <property type="molecule type" value="Genomic_DNA"/>
</dbReference>
<keyword evidence="2" id="KW-0472">Membrane</keyword>
<keyword evidence="2" id="KW-0812">Transmembrane</keyword>
<feature type="region of interest" description="Disordered" evidence="1">
    <location>
        <begin position="1323"/>
        <end position="1347"/>
    </location>
</feature>
<dbReference type="GO" id="GO:0006113">
    <property type="term" value="P:fermentation"/>
    <property type="evidence" value="ECO:0007669"/>
    <property type="project" value="InterPro"/>
</dbReference>
<feature type="compositionally biased region" description="Basic and acidic residues" evidence="1">
    <location>
        <begin position="545"/>
        <end position="555"/>
    </location>
</feature>
<feature type="region of interest" description="Disordered" evidence="1">
    <location>
        <begin position="2942"/>
        <end position="2968"/>
    </location>
</feature>
<evidence type="ECO:0000313" key="5">
    <source>
        <dbReference type="EMBL" id="KAL1585447.1"/>
    </source>
</evidence>
<comment type="caution">
    <text evidence="5">The sequence shown here is derived from an EMBL/GenBank/DDBJ whole genome shotgun (WGS) entry which is preliminary data.</text>
</comment>
<evidence type="ECO:0000259" key="3">
    <source>
        <dbReference type="Pfam" id="PF21678"/>
    </source>
</evidence>
<dbReference type="PANTHER" id="PTHR32085:SF3">
    <property type="entry name" value="PROTEIN CSF1"/>
    <property type="match status" value="1"/>
</dbReference>
<dbReference type="RefSeq" id="XP_069228553.1">
    <property type="nucleotide sequence ID" value="XM_069374297.1"/>
</dbReference>
<name>A0AB34KK24_9PEZI</name>
<reference evidence="5 6" key="1">
    <citation type="journal article" date="2020" name="Microbiol. Resour. Announc.">
        <title>Draft Genome Sequence of a Cladosporium Species Isolated from the Mesophotic Ascidian Didemnum maculosum.</title>
        <authorList>
            <person name="Gioti A."/>
            <person name="Siaperas R."/>
            <person name="Nikolaivits E."/>
            <person name="Le Goff G."/>
            <person name="Ouazzani J."/>
            <person name="Kotoulas G."/>
            <person name="Topakas E."/>
        </authorList>
    </citation>
    <scope>NUCLEOTIDE SEQUENCE [LARGE SCALE GENOMIC DNA]</scope>
    <source>
        <strain evidence="5 6">TM138-S3</strain>
    </source>
</reference>
<evidence type="ECO:0000256" key="1">
    <source>
        <dbReference type="SAM" id="MobiDB-lite"/>
    </source>
</evidence>
<feature type="domain" description="Csf1 N-terminal" evidence="3">
    <location>
        <begin position="587"/>
        <end position="875"/>
    </location>
</feature>
<feature type="compositionally biased region" description="Basic and acidic residues" evidence="1">
    <location>
        <begin position="137"/>
        <end position="146"/>
    </location>
</feature>
<sequence>MADLTASPLGPSGGFNWVFLVDLLVCAVLALFFLFYFNRLFATVVSYGIRAWTWHKYRAYIDISALQISLLGGRLFFKSIRYHAHNETVLVHDGHITWRYWLRAVQEAEIFQELENDKLQKERSSSMSGDGQSESSGSEKTRDRSRSVGKAEAGGKPKKEQPCRISVKVSGVEAFLYNRSPAYDMIVEAARKQTGRSGSSKNASEKPDGPPASSGSDSSNIPEDNKEKSDLRKMDTTATSASDERRQAPEPPSFLRMLPIRIDCKKAAAAVGNENTTSIITAKLDNAGGTFDAGKAGSLDIFKLLMKFEFKNVKVAMKPNKDFKQLQLDAAKRIVRERELTDKPIERPTFHPFEGFKSPFEGFAKFFRRRRRNKGSIRTASITSDVQDAPTAATQDPIPGQAQWHGLMRYLDDNDEEVNEWQDVEYAKASTLVDVEQIGMRFYWDIPGKVPDSSAEHDRLLQSDQEDHMNGSKPPDYGLDFAVHGGFIVYGPWADRQRINLQNVFFPASYVDAIPSQPLKPGTDRVSTIFKIFISIEKDVTLRIPTREPSKDSKWHGRANRNKPDAEQDTSGGKGRHGKKSKHGRRRKAKKSAPADARPYAWLDIKVKADTTVNYVMDMFARQNGYRNSLDLEVKGTEITSSVNHGLLWRAGALNMEADLSYPIAWNTLRDWPFKLTCDDLELFILRDHMFLITDLVNDWSSGPPPDFYTFVPYKYGMDLNFRNWKMFLNTNDANIINDPAEFDKNEFLTLEGQDLKAVLDIPLRNFRPKVNDISFDVLSLGMSMRMLNSPRNTLKTLLPEKQVAELPKLTLVGSFSANQESAAGLCDVLRMDLVGYGLSLKAYGFLVRHFINVKENYFGDYVHFKTLEEFQDAGHDLKESNEMTISLPKPQTANEMDVILCIAAEEATVMFPTNLYQAEEFVRVDVQHAAIDLRLTSYYMDLAINFSPINCLLGASSGDSDSPDDNVSNTQLYIHHVDLNGHRAFGLPPNEPAYAATWSVDVGAITGELQSKFVHDLALAGQALAFTFTDGENALPVETPNVFYEVTFLQLRTDILRVWIHAGSDAFLLSTDPVSVNFNDWADRRFSERVSVLVPNLTVACVDGKSASRHRVRKHSRQPVRTYAYLQTSVALNVVGRKVHSEEELEKQQGYLHNNDKRTGRMPFLQRNIQRRPSFESVKSADINNPTVPCPSFPPPIDNEGKQHSRPMSIKSTETYVSKTSLRSKASSSSLAASIQAGGKLAVPRIAGARSRSRGSSSRSGRTPSSNASGESSPERRGTLPSDRERAKFGLPPSTMAFSSSFAEPYFPLDLVEPDVSNVPEFELPGEDKSHASEDEPTIELEQDDKSSHTSIMIKLVPGLRAYIEPRAALAAAKVLRILQPKKPDDIMDAYQMSVMSTIVSQQQQQHNVGTVLEVKIDVPSAPLRICVARKHEEPPDVADVSLKALTFMMRQKKEPSNEGHDEKLAFHLVLSSLRASLHEGIERTVNSTALSLGVDNVTAWCALAAIRTFHVSIRDIAILTASKKAAYLTAMAQRLTPLVQNLQESFSKPLTASHKRLQVLIYTLTEHGEHIGDPPFMSRMTYILRAYRNHYRNQESWKVLMRFRHTLQCMPKGVLFELETHFKGDDISCPANIGDQVLESWTAWRNWDVPNIGRTTALQMLFGEPVEKPLKSSRERPLALTWDTESLRIAVDEGEGANKVVVEDVSVGLEISPPKVPTGLMLVDENKRKKTQLQIHAAAIAFGVDWNMVNIIETVVPEVHRLIRTAQPEQEHRSPSQALEDGLTRHDFHVVISTDAGSILLQTINLRHQSQANGLRTSVIGTTQASEKYGECMSVVIHAESGVSELHSQSTCIWQTLLTGPNIYVDYLQPARNADTPPTVTLALAYGELQIDVKEQVPGILQIVDHIVNDEVSRVQGLVKLLESSKVSKPRATEDAVAVASKPVKFHAAVLAGRLLLNVSLLQALSYRLEATATRVRVAPSLVKLQSLGIDFDVGAQNHAFVNHSGNEDHEQSLLQIPPINGHVGLDLGPKETRISVTTTIRRIEIDAGTIQGIVTVLNKKEVQDILSEIKSGVEDIKDSVGEVLPEPPESEPQQHFRPASNKLFVYDVRFALYGIRISARTPHLAARSTAELELGIGPLHAKASNQANIDAGDVSLFPEVKGSVEDVGASLTIIEGRTRRQVGNAKLAATLDITLCKDENGAFIRELALRSPGVKVNAYPETASIIVDVVNHIQDRIKGLDLSREVEYIRRLRVQRKHRLVKTISGRERKGSEAGMPFSATDLLAMRVTLDFNDIQVAWLVDPSYAPNAKSEVQDLVLSLSKVEFATKGGHEARLTIQDLQMQLVPKKADKIKRTLNSALLPEVIFSVGYWSQEKNRSLAFRATGKALDIRLESRFIVPVSGVQRSIESAVERFRTGTANWQSIPTTSGLPRAKMLGNNHFASLLVEADFAGAHVYLQGSGPGGPALSTIAAASQEKAKRGRYGQFSPDGSLINTSLKAPGIALKLEYNDTEARPSVSGELRVDASKNMLLPNVVPLILEVSESVKEVMQSQENRSTPATPAAPAEKTDVKSQQRFFQDESIVKADPTAIFGKTKVNLGLRICKQEFGLTCQPIAKVDATAQLEDFYFTVNTLDSEEQGHFFAMSAVLTKLNTRVKHVYSREPTFSFDMDSIVMSLMNSKHFSGVNGISAILKINPTKTLINAKQLQDLLLFREIWMPPEIRNSQPSGQPSQSTSSDDYLVQRYQNVAAAAAFPWNATVSIAELGVELDLGQSIGKSSFTILNLWASSQKTSNWEQNLCIGIDDVAANSHGRMSGFIQLNKFGVRTSICWPQESQGSRKTPLIQASIGFQRLRAKAAFDYQAFAFGDIKGFDFLMYNVRDPRAEHRDRLVAVLDCAKAYVFCTSTSPAQAYGLYQAFDRLIQEKQNAFEQSLKDIEKQLRRDSTASSSRSAPPQTTRPTSTLARAASRTPFALHTDVVVTVGEISVGAFPGTFFDSQILKFEATNIQARFAVGLEDGRIHSGLGMTLGQLQVALGSVKRVTVPKTLGDITVDEVISSAVNSRGGTILRVPKVVASMQTWQAPDSNQVEFVFKSLFEGKIDVGWNLSRINFIKGMYVSHTRALASRLGKPLPQQSAVKITAGPQQDTAAAEAEQEAPKDSVKPPGSDDREQQKITAEVNLPQSRYEYTALEPPVIETPQLRDMGEATPPLEWIGLHRDRLPNVTHQIVIVSLLEVAKEVEDAYGRILGSS</sequence>
<dbReference type="InterPro" id="IPR056779">
    <property type="entry name" value="Csf1_C"/>
</dbReference>
<gene>
    <name evidence="5" type="ORF">WHR41_05692</name>
</gene>
<evidence type="ECO:0000259" key="4">
    <source>
        <dbReference type="Pfam" id="PF25038"/>
    </source>
</evidence>
<dbReference type="PANTHER" id="PTHR32085">
    <property type="entry name" value="PROTEIN CSF1"/>
    <property type="match status" value="1"/>
</dbReference>
<accession>A0AB34KK24</accession>
<feature type="region of interest" description="Disordered" evidence="1">
    <location>
        <begin position="119"/>
        <end position="162"/>
    </location>
</feature>
<protein>
    <submittedName>
        <fullName evidence="5">Uncharacterized protein</fullName>
    </submittedName>
</protein>
<feature type="region of interest" description="Disordered" evidence="1">
    <location>
        <begin position="191"/>
        <end position="252"/>
    </location>
</feature>
<evidence type="ECO:0000256" key="2">
    <source>
        <dbReference type="SAM" id="Phobius"/>
    </source>
</evidence>
<feature type="transmembrane region" description="Helical" evidence="2">
    <location>
        <begin position="17"/>
        <end position="38"/>
    </location>
</feature>
<feature type="region of interest" description="Disordered" evidence="1">
    <location>
        <begin position="1167"/>
        <end position="1211"/>
    </location>
</feature>
<feature type="compositionally biased region" description="Low complexity" evidence="1">
    <location>
        <begin position="125"/>
        <end position="136"/>
    </location>
</feature>
<feature type="compositionally biased region" description="Low complexity" evidence="1">
    <location>
        <begin position="1246"/>
        <end position="1270"/>
    </location>
</feature>
<dbReference type="Pfam" id="PF25038">
    <property type="entry name" value="Csf1_C"/>
    <property type="match status" value="1"/>
</dbReference>
<keyword evidence="6" id="KW-1185">Reference proteome</keyword>
<dbReference type="Pfam" id="PF21678">
    <property type="entry name" value="Csf1_N"/>
    <property type="match status" value="1"/>
</dbReference>
<feature type="compositionally biased region" description="Pro residues" evidence="1">
    <location>
        <begin position="1189"/>
        <end position="1198"/>
    </location>
</feature>
<feature type="compositionally biased region" description="Basic residues" evidence="1">
    <location>
        <begin position="574"/>
        <end position="591"/>
    </location>
</feature>
<feature type="compositionally biased region" description="Low complexity" evidence="1">
    <location>
        <begin position="2947"/>
        <end position="2964"/>
    </location>
</feature>
<proteinExistence type="predicted"/>
<dbReference type="GO" id="GO:0016020">
    <property type="term" value="C:membrane"/>
    <property type="evidence" value="ECO:0007669"/>
    <property type="project" value="InterPro"/>
</dbReference>
<feature type="region of interest" description="Disordered" evidence="1">
    <location>
        <begin position="545"/>
        <end position="595"/>
    </location>
</feature>
<dbReference type="GeneID" id="96007135"/>
<keyword evidence="2" id="KW-1133">Transmembrane helix</keyword>
<feature type="region of interest" description="Disordered" evidence="1">
    <location>
        <begin position="3141"/>
        <end position="3175"/>
    </location>
</feature>
<feature type="transmembrane region" description="Helical" evidence="2">
    <location>
        <begin position="59"/>
        <end position="77"/>
    </location>
</feature>
<organism evidence="5 6">
    <name type="scientific">Cladosporium halotolerans</name>
    <dbReference type="NCBI Taxonomy" id="1052096"/>
    <lineage>
        <taxon>Eukaryota</taxon>
        <taxon>Fungi</taxon>
        <taxon>Dikarya</taxon>
        <taxon>Ascomycota</taxon>
        <taxon>Pezizomycotina</taxon>
        <taxon>Dothideomycetes</taxon>
        <taxon>Dothideomycetidae</taxon>
        <taxon>Cladosporiales</taxon>
        <taxon>Cladosporiaceae</taxon>
        <taxon>Cladosporium</taxon>
    </lineage>
</organism>
<dbReference type="InterPro" id="IPR029636">
    <property type="entry name" value="Csf1"/>
</dbReference>
<feature type="domain" description="Csf1 C-terminal region" evidence="4">
    <location>
        <begin position="2523"/>
        <end position="3251"/>
    </location>
</feature>
<feature type="region of interest" description="Disordered" evidence="1">
    <location>
        <begin position="1245"/>
        <end position="1293"/>
    </location>
</feature>
<evidence type="ECO:0000313" key="6">
    <source>
        <dbReference type="Proteomes" id="UP000803884"/>
    </source>
</evidence>
<feature type="compositionally biased region" description="Basic and acidic residues" evidence="1">
    <location>
        <begin position="223"/>
        <end position="235"/>
    </location>
</feature>
<dbReference type="InterPro" id="IPR048636">
    <property type="entry name" value="Csf1_N"/>
</dbReference>
<feature type="compositionally biased region" description="Basic and acidic residues" evidence="1">
    <location>
        <begin position="3157"/>
        <end position="3174"/>
    </location>
</feature>
<feature type="region of interest" description="Disordered" evidence="1">
    <location>
        <begin position="2553"/>
        <end position="2573"/>
    </location>
</feature>
<feature type="compositionally biased region" description="Basic and acidic residues" evidence="1">
    <location>
        <begin position="1274"/>
        <end position="1289"/>
    </location>
</feature>
<feature type="compositionally biased region" description="Basic and acidic residues" evidence="1">
    <location>
        <begin position="153"/>
        <end position="162"/>
    </location>
</feature>
<dbReference type="Proteomes" id="UP000803884">
    <property type="component" value="Unassembled WGS sequence"/>
</dbReference>